<feature type="compositionally biased region" description="Low complexity" evidence="1">
    <location>
        <begin position="9"/>
        <end position="24"/>
    </location>
</feature>
<organism evidence="2 3">
    <name type="scientific">Colletotrichum shisoi</name>
    <dbReference type="NCBI Taxonomy" id="2078593"/>
    <lineage>
        <taxon>Eukaryota</taxon>
        <taxon>Fungi</taxon>
        <taxon>Dikarya</taxon>
        <taxon>Ascomycota</taxon>
        <taxon>Pezizomycotina</taxon>
        <taxon>Sordariomycetes</taxon>
        <taxon>Hypocreomycetidae</taxon>
        <taxon>Glomerellales</taxon>
        <taxon>Glomerellaceae</taxon>
        <taxon>Colletotrichum</taxon>
        <taxon>Colletotrichum destructivum species complex</taxon>
    </lineage>
</organism>
<proteinExistence type="predicted"/>
<protein>
    <submittedName>
        <fullName evidence="2">Uncharacterized protein</fullName>
    </submittedName>
</protein>
<dbReference type="EMBL" id="PUHP01000023">
    <property type="protein sequence ID" value="TQN74728.1"/>
    <property type="molecule type" value="Genomic_DNA"/>
</dbReference>
<dbReference type="Proteomes" id="UP000326340">
    <property type="component" value="Unassembled WGS sequence"/>
</dbReference>
<keyword evidence="3" id="KW-1185">Reference proteome</keyword>
<accession>A0A5Q4C5V6</accession>
<evidence type="ECO:0000313" key="2">
    <source>
        <dbReference type="EMBL" id="TQN74728.1"/>
    </source>
</evidence>
<reference evidence="2 3" key="1">
    <citation type="journal article" date="2019" name="Sci. Rep.">
        <title>Colletotrichum shisoi sp. nov., an anthracnose pathogen of Perilla frutescens in Japan: molecular phylogenetic, morphological and genomic evidence.</title>
        <authorList>
            <person name="Gan P."/>
            <person name="Tsushima A."/>
            <person name="Hiroyama R."/>
            <person name="Narusaka M."/>
            <person name="Takano Y."/>
            <person name="Narusaka Y."/>
            <person name="Kawaradani M."/>
            <person name="Damm U."/>
            <person name="Shirasu K."/>
        </authorList>
    </citation>
    <scope>NUCLEOTIDE SEQUENCE [LARGE SCALE GENOMIC DNA]</scope>
    <source>
        <strain evidence="2 3">PG-2018a</strain>
    </source>
</reference>
<feature type="region of interest" description="Disordered" evidence="1">
    <location>
        <begin position="1"/>
        <end position="38"/>
    </location>
</feature>
<name>A0A5Q4C5V6_9PEZI</name>
<evidence type="ECO:0000313" key="3">
    <source>
        <dbReference type="Proteomes" id="UP000326340"/>
    </source>
</evidence>
<sequence>MAAGGQCGGDDPVGNPVVGIPVSPQSKGGRLREAHRPGQSLKFRSTRTRIYEETTSLLRGLDKDGWRWRYGDEHGDAWGEGGGGQGREVGGSLTISISGWRLLSLG</sequence>
<evidence type="ECO:0000256" key="1">
    <source>
        <dbReference type="SAM" id="MobiDB-lite"/>
    </source>
</evidence>
<dbReference type="AlphaFoldDB" id="A0A5Q4C5V6"/>
<comment type="caution">
    <text evidence="2">The sequence shown here is derived from an EMBL/GenBank/DDBJ whole genome shotgun (WGS) entry which is preliminary data.</text>
</comment>
<gene>
    <name evidence="2" type="ORF">CSHISOI_00603</name>
</gene>